<evidence type="ECO:0000313" key="3">
    <source>
        <dbReference type="Proteomes" id="UP000468707"/>
    </source>
</evidence>
<reference evidence="2 3" key="1">
    <citation type="submission" date="2020-01" db="EMBL/GenBank/DDBJ databases">
        <title>Muricauda sediminis sp.nov. 40Bstr401.</title>
        <authorList>
            <person name="Xue Z."/>
            <person name="Zhu S."/>
            <person name="Ren N."/>
            <person name="Chen T."/>
            <person name="Chen X."/>
            <person name="Chen J."/>
            <person name="Yang J."/>
        </authorList>
    </citation>
    <scope>NUCLEOTIDE SEQUENCE [LARGE SCALE GENOMIC DNA]</scope>
    <source>
        <strain evidence="2 3">40Bstr401</strain>
    </source>
</reference>
<keyword evidence="1" id="KW-1133">Transmembrane helix</keyword>
<feature type="transmembrane region" description="Helical" evidence="1">
    <location>
        <begin position="38"/>
        <end position="57"/>
    </location>
</feature>
<keyword evidence="3" id="KW-1185">Reference proteome</keyword>
<feature type="transmembrane region" description="Helical" evidence="1">
    <location>
        <begin position="6"/>
        <end position="26"/>
    </location>
</feature>
<dbReference type="Proteomes" id="UP000468707">
    <property type="component" value="Unassembled WGS sequence"/>
</dbReference>
<evidence type="ECO:0000256" key="1">
    <source>
        <dbReference type="SAM" id="Phobius"/>
    </source>
</evidence>
<gene>
    <name evidence="2" type="ORF">GTK07_19125</name>
</gene>
<comment type="caution">
    <text evidence="2">The sequence shown here is derived from an EMBL/GenBank/DDBJ whole genome shotgun (WGS) entry which is preliminary data.</text>
</comment>
<evidence type="ECO:0000313" key="2">
    <source>
        <dbReference type="EMBL" id="NDV45436.1"/>
    </source>
</evidence>
<sequence>MELIIAFLIIIILGIGIPIGISFLIYKWIKKKGFDKRLRIFALTPILIIGYFIYGAIYPSSDFYKTDFKEVTNMDFPNSGIIKYKTASYPDHFGDYTSSFLAEFEQADLKKLENQLKANGFEKKENKMHSNELEYIEQKKGRKNYSKQYIIDTIASKHYSVGFLDDNKSIIVTRVSW</sequence>
<dbReference type="EMBL" id="JAAAMI010000029">
    <property type="protein sequence ID" value="NDV45436.1"/>
    <property type="molecule type" value="Genomic_DNA"/>
</dbReference>
<accession>A0A6I5KWZ5</accession>
<organism evidence="2 3">
    <name type="scientific">Flagellimonas sediminis</name>
    <dbReference type="NCBI Taxonomy" id="2696468"/>
    <lineage>
        <taxon>Bacteria</taxon>
        <taxon>Pseudomonadati</taxon>
        <taxon>Bacteroidota</taxon>
        <taxon>Flavobacteriia</taxon>
        <taxon>Flavobacteriales</taxon>
        <taxon>Flavobacteriaceae</taxon>
        <taxon>Flagellimonas</taxon>
    </lineage>
</organism>
<keyword evidence="1" id="KW-0812">Transmembrane</keyword>
<keyword evidence="1" id="KW-0472">Membrane</keyword>
<proteinExistence type="predicted"/>
<name>A0A6I5KWZ5_9FLAO</name>
<dbReference type="AlphaFoldDB" id="A0A6I5KWZ5"/>
<protein>
    <submittedName>
        <fullName evidence="2">Uncharacterized protein</fullName>
    </submittedName>
</protein>